<dbReference type="PATRIC" id="fig|123899.6.peg.4060"/>
<dbReference type="OrthoDB" id="8655238at2"/>
<keyword evidence="1" id="KW-0472">Membrane</keyword>
<reference evidence="3 4" key="1">
    <citation type="submission" date="2016-04" db="EMBL/GenBank/DDBJ databases">
        <authorList>
            <consortium name="Pathogen Informatics"/>
        </authorList>
    </citation>
    <scope>NUCLEOTIDE SEQUENCE [LARGE SCALE GENOMIC DNA]</scope>
    <source>
        <strain evidence="3 4">H044680328</strain>
    </source>
</reference>
<keyword evidence="1" id="KW-0812">Transmembrane</keyword>
<accession>A0A157LKL5</accession>
<dbReference type="RefSeq" id="WP_025512617.1">
    <property type="nucleotide sequence ID" value="NZ_CP016340.1"/>
</dbReference>
<evidence type="ECO:0000259" key="2">
    <source>
        <dbReference type="Pfam" id="PF14317"/>
    </source>
</evidence>
<dbReference type="EMBL" id="LT546645">
    <property type="protein sequence ID" value="SAI74133.1"/>
    <property type="molecule type" value="Genomic_DNA"/>
</dbReference>
<evidence type="ECO:0000256" key="1">
    <source>
        <dbReference type="SAM" id="Phobius"/>
    </source>
</evidence>
<sequence length="197" mass="21638">MSDTDKSTPSITVDLTVADYEAFVTQAHKRPELKRRRLRSHLRFGTIMVLGLLLLVVARTRDADGAMDWGAALPAFFEAAVVAAVVLLLLGLTFERLVPALTRANVRRALGRDPKNPFLGRHQLDFAPEGVLDTGEQGSGTLPWNLVQQVQETSDYLFLFIAPLQGVIVPKRGQPAADIDAVRAVLRDRVANTELSQ</sequence>
<keyword evidence="1" id="KW-1133">Transmembrane helix</keyword>
<dbReference type="InterPro" id="IPR025588">
    <property type="entry name" value="YcxB-like_C"/>
</dbReference>
<organism evidence="3 4">
    <name type="scientific">Bordetella trematum</name>
    <dbReference type="NCBI Taxonomy" id="123899"/>
    <lineage>
        <taxon>Bacteria</taxon>
        <taxon>Pseudomonadati</taxon>
        <taxon>Pseudomonadota</taxon>
        <taxon>Betaproteobacteria</taxon>
        <taxon>Burkholderiales</taxon>
        <taxon>Alcaligenaceae</taxon>
        <taxon>Bordetella</taxon>
    </lineage>
</organism>
<gene>
    <name evidence="3" type="ORF">SAMEA3906487_04063</name>
</gene>
<dbReference type="KEGG" id="btrm:SAMEA390648704063"/>
<evidence type="ECO:0000313" key="3">
    <source>
        <dbReference type="EMBL" id="SAI74133.1"/>
    </source>
</evidence>
<dbReference type="GeneID" id="56588722"/>
<name>A0A157LKL5_9BORD</name>
<dbReference type="Pfam" id="PF14317">
    <property type="entry name" value="YcxB"/>
    <property type="match status" value="1"/>
</dbReference>
<evidence type="ECO:0000313" key="4">
    <source>
        <dbReference type="Proteomes" id="UP000076825"/>
    </source>
</evidence>
<dbReference type="eggNOG" id="ENOG5032W40">
    <property type="taxonomic scope" value="Bacteria"/>
</dbReference>
<dbReference type="STRING" id="123899.SAMEA3906487_04063"/>
<feature type="domain" description="YcxB-like C-terminal" evidence="2">
    <location>
        <begin position="126"/>
        <end position="185"/>
    </location>
</feature>
<proteinExistence type="predicted"/>
<protein>
    <submittedName>
        <fullName evidence="3">Membrane protein</fullName>
    </submittedName>
</protein>
<dbReference type="Proteomes" id="UP000076825">
    <property type="component" value="Chromosome 1"/>
</dbReference>
<keyword evidence="4" id="KW-1185">Reference proteome</keyword>
<feature type="transmembrane region" description="Helical" evidence="1">
    <location>
        <begin position="71"/>
        <end position="94"/>
    </location>
</feature>
<feature type="transmembrane region" description="Helical" evidence="1">
    <location>
        <begin position="40"/>
        <end position="59"/>
    </location>
</feature>
<dbReference type="AlphaFoldDB" id="A0A157LKL5"/>